<dbReference type="Pfam" id="PF01061">
    <property type="entry name" value="ABC2_membrane"/>
    <property type="match status" value="1"/>
</dbReference>
<organism evidence="8 9">
    <name type="scientific">Halosaccharopolyspora lacisalsi</name>
    <dbReference type="NCBI Taxonomy" id="1000566"/>
    <lineage>
        <taxon>Bacteria</taxon>
        <taxon>Bacillati</taxon>
        <taxon>Actinomycetota</taxon>
        <taxon>Actinomycetes</taxon>
        <taxon>Pseudonocardiales</taxon>
        <taxon>Pseudonocardiaceae</taxon>
        <taxon>Halosaccharopolyspora</taxon>
    </lineage>
</organism>
<keyword evidence="3 6" id="KW-1133">Transmembrane helix</keyword>
<evidence type="ECO:0000256" key="2">
    <source>
        <dbReference type="ARBA" id="ARBA00022692"/>
    </source>
</evidence>
<evidence type="ECO:0000256" key="1">
    <source>
        <dbReference type="ARBA" id="ARBA00004141"/>
    </source>
</evidence>
<evidence type="ECO:0000256" key="4">
    <source>
        <dbReference type="ARBA" id="ARBA00023136"/>
    </source>
</evidence>
<feature type="transmembrane region" description="Helical" evidence="6">
    <location>
        <begin position="97"/>
        <end position="120"/>
    </location>
</feature>
<evidence type="ECO:0000256" key="3">
    <source>
        <dbReference type="ARBA" id="ARBA00022989"/>
    </source>
</evidence>
<dbReference type="EMBL" id="JACGWZ010000002">
    <property type="protein sequence ID" value="MBA8824529.1"/>
    <property type="molecule type" value="Genomic_DNA"/>
</dbReference>
<sequence length="246" mass="26496">MNLGYLGLEMRRALRAPGTLLFTIGFPAVFYLLETMLFEGMVPGGSPADDYAATTMIGMSAWGVMTSGLLVGTRVVHERVVGWQRQLRLTPLTGSGYLLGKTAVGMFVALPTAIAVPLVAVLAKGVTLDVTGWFHATLGVWAGSLPFAVLGLLIGQWANKDNVQNFTIVGMLVLAMFGGLFMPLGMLPPWWTTLARFVPSYWLAEIGRAGIQPGHDALLAAMVLAGWGTVLSTVVVWRYRRDSARL</sequence>
<evidence type="ECO:0000259" key="7">
    <source>
        <dbReference type="Pfam" id="PF01061"/>
    </source>
</evidence>
<dbReference type="GO" id="GO:0140359">
    <property type="term" value="F:ABC-type transporter activity"/>
    <property type="evidence" value="ECO:0007669"/>
    <property type="project" value="InterPro"/>
</dbReference>
<comment type="caution">
    <text evidence="8">The sequence shown here is derived from an EMBL/GenBank/DDBJ whole genome shotgun (WGS) entry which is preliminary data.</text>
</comment>
<keyword evidence="4 6" id="KW-0472">Membrane</keyword>
<dbReference type="PIRSF" id="PIRSF006648">
    <property type="entry name" value="DrrB"/>
    <property type="match status" value="1"/>
</dbReference>
<dbReference type="GO" id="GO:0043190">
    <property type="term" value="C:ATP-binding cassette (ABC) transporter complex"/>
    <property type="evidence" value="ECO:0007669"/>
    <property type="project" value="InterPro"/>
</dbReference>
<dbReference type="PANTHER" id="PTHR43229:SF2">
    <property type="entry name" value="NODULATION PROTEIN J"/>
    <property type="match status" value="1"/>
</dbReference>
<feature type="transmembrane region" description="Helical" evidence="6">
    <location>
        <begin position="53"/>
        <end position="76"/>
    </location>
</feature>
<dbReference type="PANTHER" id="PTHR43229">
    <property type="entry name" value="NODULATION PROTEIN J"/>
    <property type="match status" value="1"/>
</dbReference>
<evidence type="ECO:0000313" key="9">
    <source>
        <dbReference type="Proteomes" id="UP000569329"/>
    </source>
</evidence>
<dbReference type="InterPro" id="IPR000412">
    <property type="entry name" value="ABC_2_transport"/>
</dbReference>
<accession>A0A839DUU4</accession>
<keyword evidence="9" id="KW-1185">Reference proteome</keyword>
<reference evidence="8 9" key="1">
    <citation type="submission" date="2020-07" db="EMBL/GenBank/DDBJ databases">
        <title>Sequencing the genomes of 1000 actinobacteria strains.</title>
        <authorList>
            <person name="Klenk H.-P."/>
        </authorList>
    </citation>
    <scope>NUCLEOTIDE SEQUENCE [LARGE SCALE GENOMIC DNA]</scope>
    <source>
        <strain evidence="8 9">DSM 45975</strain>
    </source>
</reference>
<dbReference type="InterPro" id="IPR013525">
    <property type="entry name" value="ABC2_TM"/>
</dbReference>
<dbReference type="InterPro" id="IPR051784">
    <property type="entry name" value="Nod_factor_ABC_transporter"/>
</dbReference>
<dbReference type="Proteomes" id="UP000569329">
    <property type="component" value="Unassembled WGS sequence"/>
</dbReference>
<protein>
    <submittedName>
        <fullName evidence="8">ABC-2 type transport system permease protein</fullName>
    </submittedName>
</protein>
<keyword evidence="5" id="KW-0046">Antibiotic resistance</keyword>
<evidence type="ECO:0000313" key="8">
    <source>
        <dbReference type="EMBL" id="MBA8824529.1"/>
    </source>
</evidence>
<comment type="subcellular location">
    <subcellularLocation>
        <location evidence="1">Membrane</location>
        <topology evidence="1">Multi-pass membrane protein</topology>
    </subcellularLocation>
</comment>
<feature type="transmembrane region" description="Helical" evidence="6">
    <location>
        <begin position="12"/>
        <end position="33"/>
    </location>
</feature>
<feature type="transmembrane region" description="Helical" evidence="6">
    <location>
        <begin position="217"/>
        <end position="237"/>
    </location>
</feature>
<feature type="transmembrane region" description="Helical" evidence="6">
    <location>
        <begin position="132"/>
        <end position="154"/>
    </location>
</feature>
<dbReference type="RefSeq" id="WP_182543794.1">
    <property type="nucleotide sequence ID" value="NZ_JACGWZ010000002.1"/>
</dbReference>
<dbReference type="AlphaFoldDB" id="A0A839DUU4"/>
<evidence type="ECO:0000256" key="6">
    <source>
        <dbReference type="SAM" id="Phobius"/>
    </source>
</evidence>
<feature type="domain" description="ABC-2 type transporter transmembrane" evidence="7">
    <location>
        <begin position="9"/>
        <end position="209"/>
    </location>
</feature>
<proteinExistence type="predicted"/>
<evidence type="ECO:0000256" key="5">
    <source>
        <dbReference type="ARBA" id="ARBA00023251"/>
    </source>
</evidence>
<name>A0A839DUU4_9PSEU</name>
<gene>
    <name evidence="8" type="ORF">FHX42_001876</name>
</gene>
<feature type="transmembrane region" description="Helical" evidence="6">
    <location>
        <begin position="166"/>
        <end position="191"/>
    </location>
</feature>
<dbReference type="GO" id="GO:0046677">
    <property type="term" value="P:response to antibiotic"/>
    <property type="evidence" value="ECO:0007669"/>
    <property type="project" value="UniProtKB-KW"/>
</dbReference>
<keyword evidence="2 6" id="KW-0812">Transmembrane</keyword>